<dbReference type="GO" id="GO:0016874">
    <property type="term" value="F:ligase activity"/>
    <property type="evidence" value="ECO:0007669"/>
    <property type="project" value="UniProtKB-KW"/>
</dbReference>
<dbReference type="PANTHER" id="PTHR45527:SF10">
    <property type="entry name" value="PYOCHELIN SYNTHASE PCHF"/>
    <property type="match status" value="1"/>
</dbReference>
<evidence type="ECO:0000313" key="2">
    <source>
        <dbReference type="EMBL" id="EFV01499.1"/>
    </source>
</evidence>
<dbReference type="EMBL" id="AEQN01000017">
    <property type="protein sequence ID" value="EFV01499.1"/>
    <property type="molecule type" value="Genomic_DNA"/>
</dbReference>
<dbReference type="GO" id="GO:0031177">
    <property type="term" value="F:phosphopantetheine binding"/>
    <property type="evidence" value="ECO:0007669"/>
    <property type="project" value="TreeGrafter"/>
</dbReference>
<organism evidence="2 3">
    <name type="scientific">Pseudoramibacter alactolyticus ATCC 23263</name>
    <dbReference type="NCBI Taxonomy" id="887929"/>
    <lineage>
        <taxon>Bacteria</taxon>
        <taxon>Bacillati</taxon>
        <taxon>Bacillota</taxon>
        <taxon>Clostridia</taxon>
        <taxon>Eubacteriales</taxon>
        <taxon>Eubacteriaceae</taxon>
        <taxon>Pseudoramibacter</taxon>
    </lineage>
</organism>
<reference evidence="2 3" key="1">
    <citation type="submission" date="2010-12" db="EMBL/GenBank/DDBJ databases">
        <authorList>
            <person name="Muzny D."/>
            <person name="Qin X."/>
            <person name="Deng J."/>
            <person name="Jiang H."/>
            <person name="Liu Y."/>
            <person name="Qu J."/>
            <person name="Song X.-Z."/>
            <person name="Zhang L."/>
            <person name="Thornton R."/>
            <person name="Coyle M."/>
            <person name="Francisco L."/>
            <person name="Jackson L."/>
            <person name="Javaid M."/>
            <person name="Korchina V."/>
            <person name="Kovar C."/>
            <person name="Mata R."/>
            <person name="Mathew T."/>
            <person name="Ngo R."/>
            <person name="Nguyen L."/>
            <person name="Nguyen N."/>
            <person name="Okwuonu G."/>
            <person name="Ongeri F."/>
            <person name="Pham C."/>
            <person name="Simmons D."/>
            <person name="Wilczek-Boney K."/>
            <person name="Hale W."/>
            <person name="Jakkamsetti A."/>
            <person name="Pham P."/>
            <person name="Ruth R."/>
            <person name="San Lucas F."/>
            <person name="Warren J."/>
            <person name="Zhang J."/>
            <person name="Zhao Z."/>
            <person name="Zhou C."/>
            <person name="Zhu D."/>
            <person name="Lee S."/>
            <person name="Bess C."/>
            <person name="Blankenburg K."/>
            <person name="Forbes L."/>
            <person name="Fu Q."/>
            <person name="Gubbala S."/>
            <person name="Hirani K."/>
            <person name="Jayaseelan J.C."/>
            <person name="Lara F."/>
            <person name="Munidasa M."/>
            <person name="Palculict T."/>
            <person name="Patil S."/>
            <person name="Pu L.-L."/>
            <person name="Saada N."/>
            <person name="Tang L."/>
            <person name="Weissenberger G."/>
            <person name="Zhu Y."/>
            <person name="Hemphill L."/>
            <person name="Shang Y."/>
            <person name="Youmans B."/>
            <person name="Ayvaz T."/>
            <person name="Ross M."/>
            <person name="Santibanez J."/>
            <person name="Aqrawi P."/>
            <person name="Gross S."/>
            <person name="Joshi V."/>
            <person name="Fowler G."/>
            <person name="Nazareth L."/>
            <person name="Reid J."/>
            <person name="Worley K."/>
            <person name="Petrosino J."/>
            <person name="Highlander S."/>
            <person name="Gibbs R."/>
        </authorList>
    </citation>
    <scope>NUCLEOTIDE SEQUENCE [LARGE SCALE GENOMIC DNA]</scope>
    <source>
        <strain evidence="2 3">ATCC 23263</strain>
    </source>
</reference>
<dbReference type="GO" id="GO:0043041">
    <property type="term" value="P:amino acid activation for nonribosomal peptide biosynthetic process"/>
    <property type="evidence" value="ECO:0007669"/>
    <property type="project" value="TreeGrafter"/>
</dbReference>
<evidence type="ECO:0000313" key="3">
    <source>
        <dbReference type="Proteomes" id="UP000004754"/>
    </source>
</evidence>
<dbReference type="PANTHER" id="PTHR45527">
    <property type="entry name" value="NONRIBOSOMAL PEPTIDE SYNTHETASE"/>
    <property type="match status" value="1"/>
</dbReference>
<dbReference type="Proteomes" id="UP000004754">
    <property type="component" value="Unassembled WGS sequence"/>
</dbReference>
<dbReference type="Gene3D" id="3.30.559.30">
    <property type="entry name" value="Nonribosomal peptide synthetase, condensation domain"/>
    <property type="match status" value="1"/>
</dbReference>
<dbReference type="RefSeq" id="WP_006598842.1">
    <property type="nucleotide sequence ID" value="NZ_GL622359.1"/>
</dbReference>
<evidence type="ECO:0000256" key="1">
    <source>
        <dbReference type="ARBA" id="ARBA00022598"/>
    </source>
</evidence>
<dbReference type="HOGENOM" id="CLU_1282303_0_0_9"/>
<proteinExistence type="predicted"/>
<dbReference type="AlphaFoldDB" id="E6MHD5"/>
<dbReference type="STRING" id="887929.HMP0721_1420"/>
<name>E6MHD5_9FIRM</name>
<keyword evidence="1" id="KW-0436">Ligase</keyword>
<dbReference type="eggNOG" id="COG1020">
    <property type="taxonomic scope" value="Bacteria"/>
</dbReference>
<keyword evidence="3" id="KW-1185">Reference proteome</keyword>
<dbReference type="GO" id="GO:0005737">
    <property type="term" value="C:cytoplasm"/>
    <property type="evidence" value="ECO:0007669"/>
    <property type="project" value="TreeGrafter"/>
</dbReference>
<accession>E6MHD5</accession>
<comment type="caution">
    <text evidence="2">The sequence shown here is derived from an EMBL/GenBank/DDBJ whole genome shotgun (WGS) entry which is preliminary data.</text>
</comment>
<dbReference type="GO" id="GO:0044550">
    <property type="term" value="P:secondary metabolite biosynthetic process"/>
    <property type="evidence" value="ECO:0007669"/>
    <property type="project" value="TreeGrafter"/>
</dbReference>
<sequence>MGDFTAGSLLEMNMDQGGSFLDMALRTNRRLFDDLDHRLFTGVNVLRELQKKNGGKGSLMPYVFTGAIGLIPAERSALVGRMTSNGISQTAQVFMDCQAMDSAEGLNINLDTRDGVFKENVVRDISFALKRLLAELSSDKERWTEPGFEIPLPAYQRAKRSEANSTQKKQPRYLLHESVLGAIKTAPEALAVADAQAEWSGAGLFMSRSVESRRL</sequence>
<dbReference type="OrthoDB" id="51171at2"/>
<protein>
    <submittedName>
        <fullName evidence="2">Nonribosomal peptide synthase</fullName>
    </submittedName>
</protein>
<gene>
    <name evidence="2" type="ORF">HMP0721_1420</name>
</gene>
<dbReference type="SUPFAM" id="SSF52777">
    <property type="entry name" value="CoA-dependent acyltransferases"/>
    <property type="match status" value="1"/>
</dbReference>